<dbReference type="InterPro" id="IPR001958">
    <property type="entry name" value="Tet-R_TetA/multi-R_MdtG-like"/>
</dbReference>
<proteinExistence type="predicted"/>
<feature type="transmembrane region" description="Helical" evidence="8">
    <location>
        <begin position="127"/>
        <end position="145"/>
    </location>
</feature>
<keyword evidence="11" id="KW-1185">Reference proteome</keyword>
<feature type="transmembrane region" description="Helical" evidence="8">
    <location>
        <begin position="353"/>
        <end position="374"/>
    </location>
</feature>
<dbReference type="PRINTS" id="PR01035">
    <property type="entry name" value="TCRTETA"/>
</dbReference>
<dbReference type="InterPro" id="IPR020846">
    <property type="entry name" value="MFS_dom"/>
</dbReference>
<feature type="transmembrane region" description="Helical" evidence="8">
    <location>
        <begin position="288"/>
        <end position="313"/>
    </location>
</feature>
<feature type="region of interest" description="Disordered" evidence="7">
    <location>
        <begin position="1"/>
        <end position="24"/>
    </location>
</feature>
<dbReference type="PANTHER" id="PTHR42718:SF46">
    <property type="entry name" value="BLR6921 PROTEIN"/>
    <property type="match status" value="1"/>
</dbReference>
<feature type="transmembrane region" description="Helical" evidence="8">
    <location>
        <begin position="380"/>
        <end position="400"/>
    </location>
</feature>
<dbReference type="EMBL" id="MIGB01000040">
    <property type="protein sequence ID" value="OSY36370.1"/>
    <property type="molecule type" value="Genomic_DNA"/>
</dbReference>
<feature type="transmembrane region" description="Helical" evidence="8">
    <location>
        <begin position="32"/>
        <end position="56"/>
    </location>
</feature>
<keyword evidence="5 8" id="KW-1133">Transmembrane helix</keyword>
<feature type="transmembrane region" description="Helical" evidence="8">
    <location>
        <begin position="219"/>
        <end position="242"/>
    </location>
</feature>
<dbReference type="Pfam" id="PF07690">
    <property type="entry name" value="MFS_1"/>
    <property type="match status" value="1"/>
</dbReference>
<dbReference type="AlphaFoldDB" id="A0A1Y2MMA3"/>
<keyword evidence="3" id="KW-1003">Cell membrane</keyword>
<keyword evidence="4 8" id="KW-0812">Transmembrane</keyword>
<name>A0A1Y2MMA3_PSEAH</name>
<dbReference type="PANTHER" id="PTHR42718">
    <property type="entry name" value="MAJOR FACILITATOR SUPERFAMILY MULTIDRUG TRANSPORTER MFSC"/>
    <property type="match status" value="1"/>
</dbReference>
<evidence type="ECO:0000259" key="9">
    <source>
        <dbReference type="PROSITE" id="PS50850"/>
    </source>
</evidence>
<feature type="transmembrane region" description="Helical" evidence="8">
    <location>
        <begin position="248"/>
        <end position="267"/>
    </location>
</feature>
<dbReference type="GO" id="GO:0005886">
    <property type="term" value="C:plasma membrane"/>
    <property type="evidence" value="ECO:0007669"/>
    <property type="project" value="UniProtKB-SubCell"/>
</dbReference>
<feature type="transmembrane region" description="Helical" evidence="8">
    <location>
        <begin position="447"/>
        <end position="467"/>
    </location>
</feature>
<dbReference type="SUPFAM" id="SSF103473">
    <property type="entry name" value="MFS general substrate transporter"/>
    <property type="match status" value="1"/>
</dbReference>
<evidence type="ECO:0000256" key="3">
    <source>
        <dbReference type="ARBA" id="ARBA00022475"/>
    </source>
</evidence>
<dbReference type="PROSITE" id="PS50850">
    <property type="entry name" value="MFS"/>
    <property type="match status" value="1"/>
</dbReference>
<feature type="transmembrane region" description="Helical" evidence="8">
    <location>
        <begin position="184"/>
        <end position="207"/>
    </location>
</feature>
<evidence type="ECO:0000256" key="1">
    <source>
        <dbReference type="ARBA" id="ARBA00004651"/>
    </source>
</evidence>
<gene>
    <name evidence="10" type="primary">hsrA_3</name>
    <name evidence="10" type="ORF">BG845_05447</name>
</gene>
<feature type="transmembrane region" description="Helical" evidence="8">
    <location>
        <begin position="420"/>
        <end position="441"/>
    </location>
</feature>
<evidence type="ECO:0000256" key="6">
    <source>
        <dbReference type="ARBA" id="ARBA00023136"/>
    </source>
</evidence>
<keyword evidence="2" id="KW-0813">Transport</keyword>
<protein>
    <submittedName>
        <fullName evidence="10">Putative transport protein HsrA</fullName>
    </submittedName>
</protein>
<dbReference type="InterPro" id="IPR036259">
    <property type="entry name" value="MFS_trans_sf"/>
</dbReference>
<dbReference type="STRING" id="2074.BG845_05447"/>
<feature type="transmembrane region" description="Helical" evidence="8">
    <location>
        <begin position="157"/>
        <end position="178"/>
    </location>
</feature>
<evidence type="ECO:0000256" key="8">
    <source>
        <dbReference type="SAM" id="Phobius"/>
    </source>
</evidence>
<accession>A0A1Y2MMA3</accession>
<evidence type="ECO:0000313" key="10">
    <source>
        <dbReference type="EMBL" id="OSY36370.1"/>
    </source>
</evidence>
<comment type="caution">
    <text evidence="10">The sequence shown here is derived from an EMBL/GenBank/DDBJ whole genome shotgun (WGS) entry which is preliminary data.</text>
</comment>
<dbReference type="Proteomes" id="UP000194360">
    <property type="component" value="Unassembled WGS sequence"/>
</dbReference>
<feature type="transmembrane region" description="Helical" evidence="8">
    <location>
        <begin position="99"/>
        <end position="121"/>
    </location>
</feature>
<sequence length="476" mass="48547">MGVTPTKGTPTVTESVRDTPHAAAQPLPRRHAVFAVVALALLMVALDQTAVATALTTISNDLRTDLAWVGWIITGYAVGQILALPLGGRLSARYGARRVFLLAIVGFTVLTCLCALSPGIGQLIACRFLQGVAGGVMLPAANGIVAHHYGYDRDRALALFTSVLPIGAILGPLLGGLVLTVWSWHAIFLVNAPLGIVVMTAGAFLVLDPPRRDPGRLDILGIALLLSTLVTGMIAITVLGAVGTGPTGIAIVVPAALLAVTAGYLFVRHARRRPDAVVPWRLIAGRGLGIMNSTNLLLGAAMIGSSALLPLYAQTRYEMAPLAAGALLAGRGVGSIVLSGVSVALLRRTGHRPLLLCGMGLVVTGLLLAAAPPFRTTPEIWLLVAATMLGAGTGLTAPAANNAGMHLVPGEVAAVSGLRIMFRQVGGIAAVSATTAAVAAASSPGTAGAVALVVLATLLGGITLVAARLPNQRGRW</sequence>
<dbReference type="Gene3D" id="1.20.1720.10">
    <property type="entry name" value="Multidrug resistance protein D"/>
    <property type="match status" value="1"/>
</dbReference>
<keyword evidence="6 8" id="KW-0472">Membrane</keyword>
<organism evidence="10 11">
    <name type="scientific">Pseudonocardia autotrophica</name>
    <name type="common">Amycolata autotrophica</name>
    <name type="synonym">Nocardia autotrophica</name>
    <dbReference type="NCBI Taxonomy" id="2074"/>
    <lineage>
        <taxon>Bacteria</taxon>
        <taxon>Bacillati</taxon>
        <taxon>Actinomycetota</taxon>
        <taxon>Actinomycetes</taxon>
        <taxon>Pseudonocardiales</taxon>
        <taxon>Pseudonocardiaceae</taxon>
        <taxon>Pseudonocardia</taxon>
    </lineage>
</organism>
<comment type="subcellular location">
    <subcellularLocation>
        <location evidence="1">Cell membrane</location>
        <topology evidence="1">Multi-pass membrane protein</topology>
    </subcellularLocation>
</comment>
<evidence type="ECO:0000256" key="5">
    <source>
        <dbReference type="ARBA" id="ARBA00022989"/>
    </source>
</evidence>
<evidence type="ECO:0000256" key="7">
    <source>
        <dbReference type="SAM" id="MobiDB-lite"/>
    </source>
</evidence>
<feature type="transmembrane region" description="Helical" evidence="8">
    <location>
        <begin position="68"/>
        <end position="87"/>
    </location>
</feature>
<evidence type="ECO:0000256" key="4">
    <source>
        <dbReference type="ARBA" id="ARBA00022692"/>
    </source>
</evidence>
<dbReference type="Gene3D" id="1.20.1250.20">
    <property type="entry name" value="MFS general substrate transporter like domains"/>
    <property type="match status" value="1"/>
</dbReference>
<feature type="transmembrane region" description="Helical" evidence="8">
    <location>
        <begin position="319"/>
        <end position="346"/>
    </location>
</feature>
<evidence type="ECO:0000256" key="2">
    <source>
        <dbReference type="ARBA" id="ARBA00022448"/>
    </source>
</evidence>
<dbReference type="GO" id="GO:0022857">
    <property type="term" value="F:transmembrane transporter activity"/>
    <property type="evidence" value="ECO:0007669"/>
    <property type="project" value="InterPro"/>
</dbReference>
<dbReference type="InterPro" id="IPR011701">
    <property type="entry name" value="MFS"/>
</dbReference>
<feature type="domain" description="Major facilitator superfamily (MFS) profile" evidence="9">
    <location>
        <begin position="33"/>
        <end position="473"/>
    </location>
</feature>
<feature type="compositionally biased region" description="Low complexity" evidence="7">
    <location>
        <begin position="1"/>
        <end position="13"/>
    </location>
</feature>
<evidence type="ECO:0000313" key="11">
    <source>
        <dbReference type="Proteomes" id="UP000194360"/>
    </source>
</evidence>
<reference evidence="10 11" key="1">
    <citation type="submission" date="2016-09" db="EMBL/GenBank/DDBJ databases">
        <title>Pseudonocardia autotrophica DSM535, a candidate organism with high potential of specific P450 cytochromes.</title>
        <authorList>
            <person name="Grumaz C."/>
            <person name="Vainshtein Y."/>
            <person name="Kirstahler P."/>
            <person name="Sohn K."/>
        </authorList>
    </citation>
    <scope>NUCLEOTIDE SEQUENCE [LARGE SCALE GENOMIC DNA]</scope>
    <source>
        <strain evidence="10 11">DSM 535</strain>
    </source>
</reference>